<reference evidence="4 5" key="2">
    <citation type="submission" date="2018-11" db="EMBL/GenBank/DDBJ databases">
        <authorList>
            <consortium name="Pathogen Informatics"/>
        </authorList>
    </citation>
    <scope>NUCLEOTIDE SEQUENCE [LARGE SCALE GENOMIC DNA]</scope>
</reference>
<evidence type="ECO:0000256" key="2">
    <source>
        <dbReference type="ARBA" id="ARBA00022723"/>
    </source>
</evidence>
<gene>
    <name evidence="4" type="ORF">OFLC_LOCUS547</name>
</gene>
<keyword evidence="3" id="KW-0408">Iron</keyword>
<dbReference type="GO" id="GO:0033754">
    <property type="term" value="F:indoleamine 2,3-dioxygenase activity"/>
    <property type="evidence" value="ECO:0007669"/>
    <property type="project" value="TreeGrafter"/>
</dbReference>
<comment type="similarity">
    <text evidence="1">Belongs to the indoleamine 2,3-dioxygenase family.</text>
</comment>
<keyword evidence="5" id="KW-1185">Reference proteome</keyword>
<keyword evidence="2" id="KW-0479">Metal-binding</keyword>
<sequence length="105" mass="12153">MVNDNVLDILKYFEIDEKTGFLLPNPLSKLPEEFEPWHQIADEIQELIEKNLLEDRLQQLPLITTESLNTNNELRLAHLLLVTLAAGYVWQDGPDKVVIINYLLV</sequence>
<dbReference type="InterPro" id="IPR037217">
    <property type="entry name" value="Trp/Indoleamine_2_3_dOase-like"/>
</dbReference>
<dbReference type="Pfam" id="PF01231">
    <property type="entry name" value="IDO"/>
    <property type="match status" value="1"/>
</dbReference>
<dbReference type="GO" id="GO:0034354">
    <property type="term" value="P:'de novo' NAD+ biosynthetic process from L-tryptophan"/>
    <property type="evidence" value="ECO:0007669"/>
    <property type="project" value="TreeGrafter"/>
</dbReference>
<dbReference type="PANTHER" id="PTHR28657:SF5">
    <property type="entry name" value="INDOLEAMINE 2,3-DIOXYGENASE"/>
    <property type="match status" value="1"/>
</dbReference>
<evidence type="ECO:0000256" key="3">
    <source>
        <dbReference type="ARBA" id="ARBA00023004"/>
    </source>
</evidence>
<dbReference type="GO" id="GO:0004833">
    <property type="term" value="F:L-tryptophan 2,3-dioxygenase activity"/>
    <property type="evidence" value="ECO:0007669"/>
    <property type="project" value="TreeGrafter"/>
</dbReference>
<reference evidence="6" key="1">
    <citation type="submission" date="2016-06" db="UniProtKB">
        <authorList>
            <consortium name="WormBaseParasite"/>
        </authorList>
    </citation>
    <scope>IDENTIFICATION</scope>
</reference>
<dbReference type="WBParaSite" id="OFLC_0000054601-mRNA-1">
    <property type="protein sequence ID" value="OFLC_0000054601-mRNA-1"/>
    <property type="gene ID" value="OFLC_0000054601"/>
</dbReference>
<proteinExistence type="inferred from homology"/>
<evidence type="ECO:0000313" key="6">
    <source>
        <dbReference type="WBParaSite" id="OFLC_0000054601-mRNA-1"/>
    </source>
</evidence>
<evidence type="ECO:0000313" key="4">
    <source>
        <dbReference type="EMBL" id="VDO26168.1"/>
    </source>
</evidence>
<dbReference type="GO" id="GO:0020037">
    <property type="term" value="F:heme binding"/>
    <property type="evidence" value="ECO:0007669"/>
    <property type="project" value="InterPro"/>
</dbReference>
<dbReference type="GO" id="GO:0046872">
    <property type="term" value="F:metal ion binding"/>
    <property type="evidence" value="ECO:0007669"/>
    <property type="project" value="UniProtKB-KW"/>
</dbReference>
<evidence type="ECO:0000256" key="1">
    <source>
        <dbReference type="ARBA" id="ARBA00007119"/>
    </source>
</evidence>
<accession>A0A183GZ87</accession>
<evidence type="ECO:0000313" key="5">
    <source>
        <dbReference type="Proteomes" id="UP000267606"/>
    </source>
</evidence>
<dbReference type="EMBL" id="UZAJ01000190">
    <property type="protein sequence ID" value="VDO26168.1"/>
    <property type="molecule type" value="Genomic_DNA"/>
</dbReference>
<dbReference type="GO" id="GO:0005737">
    <property type="term" value="C:cytoplasm"/>
    <property type="evidence" value="ECO:0007669"/>
    <property type="project" value="TreeGrafter"/>
</dbReference>
<organism evidence="6">
    <name type="scientific">Onchocerca flexuosa</name>
    <dbReference type="NCBI Taxonomy" id="387005"/>
    <lineage>
        <taxon>Eukaryota</taxon>
        <taxon>Metazoa</taxon>
        <taxon>Ecdysozoa</taxon>
        <taxon>Nematoda</taxon>
        <taxon>Chromadorea</taxon>
        <taxon>Rhabditida</taxon>
        <taxon>Spirurina</taxon>
        <taxon>Spiruromorpha</taxon>
        <taxon>Filarioidea</taxon>
        <taxon>Onchocercidae</taxon>
        <taxon>Onchocerca</taxon>
    </lineage>
</organism>
<dbReference type="Proteomes" id="UP000267606">
    <property type="component" value="Unassembled WGS sequence"/>
</dbReference>
<protein>
    <submittedName>
        <fullName evidence="6">Type I site-specific deoxyribonuclease</fullName>
    </submittedName>
</protein>
<dbReference type="STRING" id="387005.A0A183GZ87"/>
<name>A0A183GZ87_9BILA</name>
<dbReference type="GO" id="GO:0019441">
    <property type="term" value="P:L-tryptophan catabolic process to kynurenine"/>
    <property type="evidence" value="ECO:0007669"/>
    <property type="project" value="InterPro"/>
</dbReference>
<dbReference type="PANTHER" id="PTHR28657">
    <property type="entry name" value="INDOLEAMINE 2,3-DIOXYGENASE"/>
    <property type="match status" value="1"/>
</dbReference>
<dbReference type="AlphaFoldDB" id="A0A183GZ87"/>
<dbReference type="InterPro" id="IPR000898">
    <property type="entry name" value="Indolamine_dOase"/>
</dbReference>
<dbReference type="SUPFAM" id="SSF140959">
    <property type="entry name" value="Indolic compounds 2,3-dioxygenase-like"/>
    <property type="match status" value="1"/>
</dbReference>